<dbReference type="GO" id="GO:0009236">
    <property type="term" value="P:cobalamin biosynthetic process"/>
    <property type="evidence" value="ECO:0007669"/>
    <property type="project" value="UniProtKB-UniRule"/>
</dbReference>
<evidence type="ECO:0000256" key="7">
    <source>
        <dbReference type="HAMAP-Rule" id="MF_00028"/>
    </source>
</evidence>
<organism evidence="10 11">
    <name type="scientific">Methanothermococcus okinawensis</name>
    <dbReference type="NCBI Taxonomy" id="155863"/>
    <lineage>
        <taxon>Archaea</taxon>
        <taxon>Methanobacteriati</taxon>
        <taxon>Methanobacteriota</taxon>
        <taxon>Methanomada group</taxon>
        <taxon>Methanococci</taxon>
        <taxon>Methanococcales</taxon>
        <taxon>Methanococcaceae</taxon>
        <taxon>Methanothermococcus</taxon>
    </lineage>
</organism>
<feature type="active site" description="Nucleophile" evidence="7">
    <location>
        <position position="330"/>
    </location>
</feature>
<sequence length="525" mass="59219">MAKFIMVVGTSSNSGKTIMVSGLCRILANRGYRVAPFKSQNMSLNSRVAKEDGEIAIAQYTQSLAARVEPSIHFNPILLKPKGNFISQVIVHGKPYRDMDYNEYRKNKDYFLEKIKESIDYLDKNYDYVIMEGAGSCCEINLLEDDIANLKIAEITNGDAILVSDIDRGGVFASLYGTMCLLPNKWKKLIKGFVINKFRGNPDLLKKGFEKIEELTRVPVLGVIPYAEDLVFPEEDSQSIQSRRVFGNIKSPIEVNVLKLSKIANFTDVDALSNDALIKFIDFEDEITGDILIIPGTRCSTLEMSLMKEYGMDKKIREYIEKGGIVLGICGGYQLLGKRLIDEEYSEGEIGTIEGLGLLNIETFFGNEKAIKNSEGILEINEKTFKVSGYELHEGISLSSEKPLIKLIKGFGNCGDGLDGAIKILDVDKRNTKINNIDKVNNIDKGDDGDIIKKDNENKAYIIGTYFHGILDNYQFRNYLINIVRKRKNLELIREDNYKNTFEHNMEKLAKIIEDNLDLKKILDI</sequence>
<dbReference type="PANTHER" id="PTHR21343:SF1">
    <property type="entry name" value="COBYRIC ACID SYNTHASE"/>
    <property type="match status" value="1"/>
</dbReference>
<dbReference type="InterPro" id="IPR029062">
    <property type="entry name" value="Class_I_gatase-like"/>
</dbReference>
<dbReference type="EMBL" id="DQSV01000090">
    <property type="protein sequence ID" value="HIP17556.1"/>
    <property type="molecule type" value="Genomic_DNA"/>
</dbReference>
<dbReference type="Gene3D" id="3.40.50.300">
    <property type="entry name" value="P-loop containing nucleotide triphosphate hydrolases"/>
    <property type="match status" value="1"/>
</dbReference>
<dbReference type="InterPro" id="IPR011698">
    <property type="entry name" value="GATase_3"/>
</dbReference>
<evidence type="ECO:0000259" key="8">
    <source>
        <dbReference type="Pfam" id="PF01656"/>
    </source>
</evidence>
<comment type="caution">
    <text evidence="10">The sequence shown here is derived from an EMBL/GenBank/DDBJ whole genome shotgun (WGS) entry which is preliminary data.</text>
</comment>
<dbReference type="Pfam" id="PF07685">
    <property type="entry name" value="GATase_3"/>
    <property type="match status" value="1"/>
</dbReference>
<dbReference type="CDD" id="cd01750">
    <property type="entry name" value="GATase1_CobQ"/>
    <property type="match status" value="1"/>
</dbReference>
<comment type="similarity">
    <text evidence="2 7">Belongs to the CobB/CobQ family. CobQ subfamily.</text>
</comment>
<proteinExistence type="inferred from homology"/>
<dbReference type="GO" id="GO:0003824">
    <property type="term" value="F:catalytic activity"/>
    <property type="evidence" value="ECO:0007669"/>
    <property type="project" value="InterPro"/>
</dbReference>
<evidence type="ECO:0000256" key="3">
    <source>
        <dbReference type="ARBA" id="ARBA00014921"/>
    </source>
</evidence>
<dbReference type="HAMAP" id="MF_00028">
    <property type="entry name" value="CobQ"/>
    <property type="match status" value="1"/>
</dbReference>
<dbReference type="Gene3D" id="3.40.50.880">
    <property type="match status" value="1"/>
</dbReference>
<accession>A0A833DRU3</accession>
<dbReference type="InterPro" id="IPR004459">
    <property type="entry name" value="CobQ_synth"/>
</dbReference>
<comment type="function">
    <text evidence="6 7">Catalyzes amidations at positions B, D, E, and G on adenosylcobyrinic A,C-diamide. NH(2) groups are provided by glutamine, and one molecule of ATP is hydrogenolyzed for each amidation.</text>
</comment>
<name>A0A833DRU3_9EURY</name>
<feature type="active site" evidence="7">
    <location>
        <position position="468"/>
    </location>
</feature>
<dbReference type="PROSITE" id="PS51274">
    <property type="entry name" value="GATASE_COBBQ"/>
    <property type="match status" value="1"/>
</dbReference>
<evidence type="ECO:0000256" key="5">
    <source>
        <dbReference type="ARBA" id="ARBA00022962"/>
    </source>
</evidence>
<evidence type="ECO:0000313" key="10">
    <source>
        <dbReference type="EMBL" id="HIP17556.1"/>
    </source>
</evidence>
<reference evidence="10" key="1">
    <citation type="journal article" date="2020" name="ISME J.">
        <title>Gammaproteobacteria mediating utilization of methyl-, sulfur- and petroleum organic compounds in deep ocean hydrothermal plumes.</title>
        <authorList>
            <person name="Zhou Z."/>
            <person name="Liu Y."/>
            <person name="Pan J."/>
            <person name="Cron B.R."/>
            <person name="Toner B.M."/>
            <person name="Anantharaman K."/>
            <person name="Breier J.A."/>
            <person name="Dick G.J."/>
            <person name="Li M."/>
        </authorList>
    </citation>
    <scope>NUCLEOTIDE SEQUENCE</scope>
    <source>
        <strain evidence="10">SZUA-1385</strain>
    </source>
</reference>
<evidence type="ECO:0000313" key="11">
    <source>
        <dbReference type="Proteomes" id="UP000605144"/>
    </source>
</evidence>
<keyword evidence="4 7" id="KW-0169">Cobalamin biosynthesis</keyword>
<dbReference type="Proteomes" id="UP000605144">
    <property type="component" value="Unassembled WGS sequence"/>
</dbReference>
<dbReference type="SUPFAM" id="SSF52317">
    <property type="entry name" value="Class I glutamine amidotransferase-like"/>
    <property type="match status" value="1"/>
</dbReference>
<feature type="domain" description="CobB/CobQ-like glutamine amidotransferase" evidence="9">
    <location>
        <begin position="255"/>
        <end position="423"/>
    </location>
</feature>
<evidence type="ECO:0000256" key="6">
    <source>
        <dbReference type="ARBA" id="ARBA00025166"/>
    </source>
</evidence>
<dbReference type="NCBIfam" id="TIGR00313">
    <property type="entry name" value="cobQ"/>
    <property type="match status" value="1"/>
</dbReference>
<dbReference type="InterPro" id="IPR002586">
    <property type="entry name" value="CobQ/CobB/MinD/ParA_Nub-bd_dom"/>
</dbReference>
<protein>
    <recommendedName>
        <fullName evidence="3 7">Probable cobyric acid synthase</fullName>
    </recommendedName>
</protein>
<evidence type="ECO:0000256" key="4">
    <source>
        <dbReference type="ARBA" id="ARBA00022573"/>
    </source>
</evidence>
<dbReference type="CDD" id="cd05389">
    <property type="entry name" value="CobQ_N"/>
    <property type="match status" value="1"/>
</dbReference>
<dbReference type="GO" id="GO:0015420">
    <property type="term" value="F:ABC-type vitamin B12 transporter activity"/>
    <property type="evidence" value="ECO:0007669"/>
    <property type="project" value="UniProtKB-UniRule"/>
</dbReference>
<comment type="pathway">
    <text evidence="1 7">Cofactor biosynthesis; adenosylcobalamin biosynthesis.</text>
</comment>
<evidence type="ECO:0000256" key="2">
    <source>
        <dbReference type="ARBA" id="ARBA00006205"/>
    </source>
</evidence>
<dbReference type="InterPro" id="IPR047045">
    <property type="entry name" value="CobQ_N"/>
</dbReference>
<dbReference type="AlphaFoldDB" id="A0A833DRU3"/>
<evidence type="ECO:0000256" key="1">
    <source>
        <dbReference type="ARBA" id="ARBA00004953"/>
    </source>
</evidence>
<dbReference type="PANTHER" id="PTHR21343">
    <property type="entry name" value="DETHIOBIOTIN SYNTHETASE"/>
    <property type="match status" value="1"/>
</dbReference>
<dbReference type="SUPFAM" id="SSF52540">
    <property type="entry name" value="P-loop containing nucleoside triphosphate hydrolases"/>
    <property type="match status" value="1"/>
</dbReference>
<dbReference type="InterPro" id="IPR027417">
    <property type="entry name" value="P-loop_NTPase"/>
</dbReference>
<dbReference type="UniPathway" id="UPA00148"/>
<evidence type="ECO:0000259" key="9">
    <source>
        <dbReference type="Pfam" id="PF07685"/>
    </source>
</evidence>
<dbReference type="NCBIfam" id="NF001989">
    <property type="entry name" value="PRK00784.1"/>
    <property type="match status" value="1"/>
</dbReference>
<keyword evidence="5 7" id="KW-0315">Glutamine amidotransferase</keyword>
<feature type="domain" description="CobQ/CobB/MinD/ParA nucleotide binding" evidence="8">
    <location>
        <begin position="5"/>
        <end position="232"/>
    </location>
</feature>
<gene>
    <name evidence="7 10" type="primary">cobQ</name>
    <name evidence="10" type="ORF">EYG76_04610</name>
</gene>
<dbReference type="Pfam" id="PF01656">
    <property type="entry name" value="CbiA"/>
    <property type="match status" value="1"/>
</dbReference>
<dbReference type="InterPro" id="IPR033949">
    <property type="entry name" value="CobQ_GATase1"/>
</dbReference>